<accession>A0A4S8MIJ5</accession>
<gene>
    <name evidence="2" type="ORF">K435DRAFT_963202</name>
</gene>
<dbReference type="AlphaFoldDB" id="A0A4S8MIJ5"/>
<evidence type="ECO:0000313" key="2">
    <source>
        <dbReference type="EMBL" id="THV02321.1"/>
    </source>
</evidence>
<name>A0A4S8MIJ5_DENBC</name>
<reference evidence="2 3" key="1">
    <citation type="journal article" date="2019" name="Nat. Ecol. Evol.">
        <title>Megaphylogeny resolves global patterns of mushroom evolution.</title>
        <authorList>
            <person name="Varga T."/>
            <person name="Krizsan K."/>
            <person name="Foldi C."/>
            <person name="Dima B."/>
            <person name="Sanchez-Garcia M."/>
            <person name="Sanchez-Ramirez S."/>
            <person name="Szollosi G.J."/>
            <person name="Szarkandi J.G."/>
            <person name="Papp V."/>
            <person name="Albert L."/>
            <person name="Andreopoulos W."/>
            <person name="Angelini C."/>
            <person name="Antonin V."/>
            <person name="Barry K.W."/>
            <person name="Bougher N.L."/>
            <person name="Buchanan P."/>
            <person name="Buyck B."/>
            <person name="Bense V."/>
            <person name="Catcheside P."/>
            <person name="Chovatia M."/>
            <person name="Cooper J."/>
            <person name="Damon W."/>
            <person name="Desjardin D."/>
            <person name="Finy P."/>
            <person name="Geml J."/>
            <person name="Haridas S."/>
            <person name="Hughes K."/>
            <person name="Justo A."/>
            <person name="Karasinski D."/>
            <person name="Kautmanova I."/>
            <person name="Kiss B."/>
            <person name="Kocsube S."/>
            <person name="Kotiranta H."/>
            <person name="LaButti K.M."/>
            <person name="Lechner B.E."/>
            <person name="Liimatainen K."/>
            <person name="Lipzen A."/>
            <person name="Lukacs Z."/>
            <person name="Mihaltcheva S."/>
            <person name="Morgado L.N."/>
            <person name="Niskanen T."/>
            <person name="Noordeloos M.E."/>
            <person name="Ohm R.A."/>
            <person name="Ortiz-Santana B."/>
            <person name="Ovrebo C."/>
            <person name="Racz N."/>
            <person name="Riley R."/>
            <person name="Savchenko A."/>
            <person name="Shiryaev A."/>
            <person name="Soop K."/>
            <person name="Spirin V."/>
            <person name="Szebenyi C."/>
            <person name="Tomsovsky M."/>
            <person name="Tulloss R.E."/>
            <person name="Uehling J."/>
            <person name="Grigoriev I.V."/>
            <person name="Vagvolgyi C."/>
            <person name="Papp T."/>
            <person name="Martin F.M."/>
            <person name="Miettinen O."/>
            <person name="Hibbett D.S."/>
            <person name="Nagy L.G."/>
        </authorList>
    </citation>
    <scope>NUCLEOTIDE SEQUENCE [LARGE SCALE GENOMIC DNA]</scope>
    <source>
        <strain evidence="2 3">CBS 962.96</strain>
    </source>
</reference>
<sequence>MAHGRPLSQDLRCSLIHMDCHLHLEDVVNCCSSEAPTTTAITATESSSIPITAALSTIPLVPDPFIVPTSTSSVSVSAFVFSIGNSSNNPNLNTTTKATKKAVPVKSSSKPKASNSKSTSKSKAKSSSTATAPQASVSTRPKRNAASRAQARLTQLYRGLGYGSDG</sequence>
<feature type="region of interest" description="Disordered" evidence="1">
    <location>
        <begin position="84"/>
        <end position="166"/>
    </location>
</feature>
<organism evidence="2 3">
    <name type="scientific">Dendrothele bispora (strain CBS 962.96)</name>
    <dbReference type="NCBI Taxonomy" id="1314807"/>
    <lineage>
        <taxon>Eukaryota</taxon>
        <taxon>Fungi</taxon>
        <taxon>Dikarya</taxon>
        <taxon>Basidiomycota</taxon>
        <taxon>Agaricomycotina</taxon>
        <taxon>Agaricomycetes</taxon>
        <taxon>Agaricomycetidae</taxon>
        <taxon>Agaricales</taxon>
        <taxon>Agaricales incertae sedis</taxon>
        <taxon>Dendrothele</taxon>
    </lineage>
</organism>
<keyword evidence="3" id="KW-1185">Reference proteome</keyword>
<evidence type="ECO:0000313" key="3">
    <source>
        <dbReference type="Proteomes" id="UP000297245"/>
    </source>
</evidence>
<dbReference type="Proteomes" id="UP000297245">
    <property type="component" value="Unassembled WGS sequence"/>
</dbReference>
<protein>
    <submittedName>
        <fullName evidence="2">Uncharacterized protein</fullName>
    </submittedName>
</protein>
<dbReference type="EMBL" id="ML179078">
    <property type="protein sequence ID" value="THV02321.1"/>
    <property type="molecule type" value="Genomic_DNA"/>
</dbReference>
<feature type="compositionally biased region" description="Low complexity" evidence="1">
    <location>
        <begin position="84"/>
        <end position="139"/>
    </location>
</feature>
<evidence type="ECO:0000256" key="1">
    <source>
        <dbReference type="SAM" id="MobiDB-lite"/>
    </source>
</evidence>
<proteinExistence type="predicted"/>